<protein>
    <submittedName>
        <fullName evidence="1">Uncharacterized protein</fullName>
    </submittedName>
</protein>
<reference evidence="1" key="1">
    <citation type="journal article" date="2015" name="Nature">
        <title>Complex archaea that bridge the gap between prokaryotes and eukaryotes.</title>
        <authorList>
            <person name="Spang A."/>
            <person name="Saw J.H."/>
            <person name="Jorgensen S.L."/>
            <person name="Zaremba-Niedzwiedzka K."/>
            <person name="Martijn J."/>
            <person name="Lind A.E."/>
            <person name="van Eijk R."/>
            <person name="Schleper C."/>
            <person name="Guy L."/>
            <person name="Ettema T.J."/>
        </authorList>
    </citation>
    <scope>NUCLEOTIDE SEQUENCE</scope>
</reference>
<proteinExistence type="predicted"/>
<sequence>VLNAANSIDRQDHRAYVAGPGAGIETDFEADFVPTGPIGGTGGVTIFDADIEFTINGLTVAVHHHSAGAGGGIAITVANTTLMHFGIAMQNTAAATTALLSRMGCHQLYDGRE</sequence>
<name>A0A0F8X7K0_9ZZZZ</name>
<comment type="caution">
    <text evidence="1">The sequence shown here is derived from an EMBL/GenBank/DDBJ whole genome shotgun (WGS) entry which is preliminary data.</text>
</comment>
<organism evidence="1">
    <name type="scientific">marine sediment metagenome</name>
    <dbReference type="NCBI Taxonomy" id="412755"/>
    <lineage>
        <taxon>unclassified sequences</taxon>
        <taxon>metagenomes</taxon>
        <taxon>ecological metagenomes</taxon>
    </lineage>
</organism>
<accession>A0A0F8X7K0</accession>
<gene>
    <name evidence="1" type="ORF">LCGC14_3059850</name>
</gene>
<dbReference type="AlphaFoldDB" id="A0A0F8X7K0"/>
<evidence type="ECO:0000313" key="1">
    <source>
        <dbReference type="EMBL" id="KKK56905.1"/>
    </source>
</evidence>
<dbReference type="EMBL" id="LAZR01064759">
    <property type="protein sequence ID" value="KKK56905.1"/>
    <property type="molecule type" value="Genomic_DNA"/>
</dbReference>
<feature type="non-terminal residue" evidence="1">
    <location>
        <position position="1"/>
    </location>
</feature>